<dbReference type="PANTHER" id="PTHR24320:SF283">
    <property type="entry name" value="RETINOL DEHYDROGENASE 11"/>
    <property type="match status" value="1"/>
</dbReference>
<name>A0A0C4E7J3_MAGP6</name>
<keyword evidence="2" id="KW-0560">Oxidoreductase</keyword>
<proteinExistence type="inferred from homology"/>
<dbReference type="EMBL" id="ADBL01002057">
    <property type="status" value="NOT_ANNOTATED_CDS"/>
    <property type="molecule type" value="Genomic_DNA"/>
</dbReference>
<evidence type="ECO:0008006" key="6">
    <source>
        <dbReference type="Google" id="ProtNLM"/>
    </source>
</evidence>
<evidence type="ECO:0000256" key="2">
    <source>
        <dbReference type="ARBA" id="ARBA00023002"/>
    </source>
</evidence>
<dbReference type="SUPFAM" id="SSF51735">
    <property type="entry name" value="NAD(P)-binding Rossmann-fold domains"/>
    <property type="match status" value="1"/>
</dbReference>
<evidence type="ECO:0000313" key="4">
    <source>
        <dbReference type="EnsemblFungi" id="MAPG_08506T0"/>
    </source>
</evidence>
<protein>
    <recommendedName>
        <fullName evidence="6">Retinol dehydrogenase 13</fullName>
    </recommendedName>
</protein>
<organism evidence="4 5">
    <name type="scientific">Magnaporthiopsis poae (strain ATCC 64411 / 73-15)</name>
    <name type="common">Kentucky bluegrass fungus</name>
    <name type="synonym">Magnaporthe poae</name>
    <dbReference type="NCBI Taxonomy" id="644358"/>
    <lineage>
        <taxon>Eukaryota</taxon>
        <taxon>Fungi</taxon>
        <taxon>Dikarya</taxon>
        <taxon>Ascomycota</taxon>
        <taxon>Pezizomycotina</taxon>
        <taxon>Sordariomycetes</taxon>
        <taxon>Sordariomycetidae</taxon>
        <taxon>Magnaporthales</taxon>
        <taxon>Magnaporthaceae</taxon>
        <taxon>Magnaporthiopsis</taxon>
    </lineage>
</organism>
<dbReference type="OMA" id="CIKESAP"/>
<dbReference type="EMBL" id="GL876973">
    <property type="protein sequence ID" value="KLU89535.1"/>
    <property type="molecule type" value="Genomic_DNA"/>
</dbReference>
<reference evidence="4" key="4">
    <citation type="journal article" date="2015" name="G3 (Bethesda)">
        <title>Genome sequences of three phytopathogenic species of the Magnaporthaceae family of fungi.</title>
        <authorList>
            <person name="Okagaki L.H."/>
            <person name="Nunes C.C."/>
            <person name="Sailsbery J."/>
            <person name="Clay B."/>
            <person name="Brown D."/>
            <person name="John T."/>
            <person name="Oh Y."/>
            <person name="Young N."/>
            <person name="Fitzgerald M."/>
            <person name="Haas B.J."/>
            <person name="Zeng Q."/>
            <person name="Young S."/>
            <person name="Adiconis X."/>
            <person name="Fan L."/>
            <person name="Levin J.Z."/>
            <person name="Mitchell T.K."/>
            <person name="Okubara P.A."/>
            <person name="Farman M.L."/>
            <person name="Kohn L.M."/>
            <person name="Birren B."/>
            <person name="Ma L.-J."/>
            <person name="Dean R.A."/>
        </authorList>
    </citation>
    <scope>NUCLEOTIDE SEQUENCE</scope>
    <source>
        <strain evidence="4">ATCC 64411 / 73-15</strain>
    </source>
</reference>
<accession>A0A0C4E7J3</accession>
<dbReference type="GO" id="GO:0016491">
    <property type="term" value="F:oxidoreductase activity"/>
    <property type="evidence" value="ECO:0007669"/>
    <property type="project" value="UniProtKB-KW"/>
</dbReference>
<dbReference type="AlphaFoldDB" id="A0A0C4E7J3"/>
<reference evidence="5" key="2">
    <citation type="submission" date="2010-05" db="EMBL/GenBank/DDBJ databases">
        <title>The genome sequence of Magnaporthe poae strain ATCC 64411.</title>
        <authorList>
            <person name="Ma L.-J."/>
            <person name="Dead R."/>
            <person name="Young S."/>
            <person name="Zeng Q."/>
            <person name="Koehrsen M."/>
            <person name="Alvarado L."/>
            <person name="Berlin A."/>
            <person name="Chapman S.B."/>
            <person name="Chen Z."/>
            <person name="Freedman E."/>
            <person name="Gellesch M."/>
            <person name="Goldberg J."/>
            <person name="Griggs A."/>
            <person name="Gujja S."/>
            <person name="Heilman E.R."/>
            <person name="Heiman D."/>
            <person name="Hepburn T."/>
            <person name="Howarth C."/>
            <person name="Jen D."/>
            <person name="Larson L."/>
            <person name="Mehta T."/>
            <person name="Neiman D."/>
            <person name="Pearson M."/>
            <person name="Roberts A."/>
            <person name="Saif S."/>
            <person name="Shea T."/>
            <person name="Shenoy N."/>
            <person name="Sisk P."/>
            <person name="Stolte C."/>
            <person name="Sykes S."/>
            <person name="Walk T."/>
            <person name="White J."/>
            <person name="Yandava C."/>
            <person name="Haas B."/>
            <person name="Nusbaum C."/>
            <person name="Birren B."/>
        </authorList>
    </citation>
    <scope>NUCLEOTIDE SEQUENCE [LARGE SCALE GENOMIC DNA]</scope>
    <source>
        <strain evidence="5">ATCC 64411 / 73-15</strain>
    </source>
</reference>
<reference evidence="3" key="3">
    <citation type="submission" date="2011-03" db="EMBL/GenBank/DDBJ databases">
        <title>Annotation of Magnaporthe poae ATCC 64411.</title>
        <authorList>
            <person name="Ma L.-J."/>
            <person name="Dead R."/>
            <person name="Young S.K."/>
            <person name="Zeng Q."/>
            <person name="Gargeya S."/>
            <person name="Fitzgerald M."/>
            <person name="Haas B."/>
            <person name="Abouelleil A."/>
            <person name="Alvarado L."/>
            <person name="Arachchi H.M."/>
            <person name="Berlin A."/>
            <person name="Brown A."/>
            <person name="Chapman S.B."/>
            <person name="Chen Z."/>
            <person name="Dunbar C."/>
            <person name="Freedman E."/>
            <person name="Gearin G."/>
            <person name="Gellesch M."/>
            <person name="Goldberg J."/>
            <person name="Griggs A."/>
            <person name="Gujja S."/>
            <person name="Heiman D."/>
            <person name="Howarth C."/>
            <person name="Larson L."/>
            <person name="Lui A."/>
            <person name="MacDonald P.J.P."/>
            <person name="Mehta T."/>
            <person name="Montmayeur A."/>
            <person name="Murphy C."/>
            <person name="Neiman D."/>
            <person name="Pearson M."/>
            <person name="Priest M."/>
            <person name="Roberts A."/>
            <person name="Saif S."/>
            <person name="Shea T."/>
            <person name="Shenoy N."/>
            <person name="Sisk P."/>
            <person name="Stolte C."/>
            <person name="Sykes S."/>
            <person name="Yandava C."/>
            <person name="Wortman J."/>
            <person name="Nusbaum C."/>
            <person name="Birren B."/>
        </authorList>
    </citation>
    <scope>NUCLEOTIDE SEQUENCE</scope>
    <source>
        <strain evidence="3">ATCC 64411</strain>
    </source>
</reference>
<evidence type="ECO:0000256" key="1">
    <source>
        <dbReference type="ARBA" id="ARBA00006484"/>
    </source>
</evidence>
<keyword evidence="5" id="KW-1185">Reference proteome</keyword>
<gene>
    <name evidence="3" type="ORF">MAPG_08506</name>
</gene>
<dbReference type="STRING" id="644358.A0A0C4E7J3"/>
<sequence>MTSHTEWDLHTTGTEVGQAFDSAIRGKNIVITGVSPASIGATTALAIAAHGPGKLVLASRTRAKLDAVHADIAQKYPTVDVSSVLLDLGSLDSVWDAAAQIDAFVDDKLHVLINNAGVNDMHRNPMTTRDGTRLDRQLFVNHLGPFLLTGLLLSALKRAAEGAPKGSARVVNVSSHGHRLSPIRFSDLAFEKPPHGESIPEAERPSTTAPAFLTRLTDPEGGYPGFLGYGQSKCANILHASELTRRYFKDSGILALSVLGYLADCQLADGLAAPHAKDKEAGRRLWELSERMLNIQK</sequence>
<dbReference type="InterPro" id="IPR036291">
    <property type="entry name" value="NAD(P)-bd_dom_sf"/>
</dbReference>
<evidence type="ECO:0000313" key="5">
    <source>
        <dbReference type="Proteomes" id="UP000011715"/>
    </source>
</evidence>
<dbReference type="PANTHER" id="PTHR24320">
    <property type="entry name" value="RETINOL DEHYDROGENASE"/>
    <property type="match status" value="1"/>
</dbReference>
<dbReference type="Proteomes" id="UP000011715">
    <property type="component" value="Unassembled WGS sequence"/>
</dbReference>
<reference evidence="4" key="5">
    <citation type="submission" date="2015-06" db="UniProtKB">
        <authorList>
            <consortium name="EnsemblFungi"/>
        </authorList>
    </citation>
    <scope>IDENTIFICATION</scope>
    <source>
        <strain evidence="4">ATCC 64411</strain>
    </source>
</reference>
<evidence type="ECO:0000313" key="3">
    <source>
        <dbReference type="EMBL" id="KLU89535.1"/>
    </source>
</evidence>
<dbReference type="VEuPathDB" id="FungiDB:MAPG_08506"/>
<dbReference type="InterPro" id="IPR002347">
    <property type="entry name" value="SDR_fam"/>
</dbReference>
<comment type="similarity">
    <text evidence="1">Belongs to the short-chain dehydrogenases/reductases (SDR) family.</text>
</comment>
<dbReference type="Pfam" id="PF00106">
    <property type="entry name" value="adh_short"/>
    <property type="match status" value="1"/>
</dbReference>
<dbReference type="EnsemblFungi" id="MAPG_08506T0">
    <property type="protein sequence ID" value="MAPG_08506T0"/>
    <property type="gene ID" value="MAPG_08506"/>
</dbReference>
<reference evidence="3" key="1">
    <citation type="submission" date="2010-05" db="EMBL/GenBank/DDBJ databases">
        <title>The Genome Sequence of Magnaporthe poae strain ATCC 64411.</title>
        <authorList>
            <consortium name="The Broad Institute Genome Sequencing Platform"/>
            <consortium name="Broad Institute Genome Sequencing Center for Infectious Disease"/>
            <person name="Ma L.-J."/>
            <person name="Dead R."/>
            <person name="Young S."/>
            <person name="Zeng Q."/>
            <person name="Koehrsen M."/>
            <person name="Alvarado L."/>
            <person name="Berlin A."/>
            <person name="Chapman S.B."/>
            <person name="Chen Z."/>
            <person name="Freedman E."/>
            <person name="Gellesch M."/>
            <person name="Goldberg J."/>
            <person name="Griggs A."/>
            <person name="Gujja S."/>
            <person name="Heilman E.R."/>
            <person name="Heiman D."/>
            <person name="Hepburn T."/>
            <person name="Howarth C."/>
            <person name="Jen D."/>
            <person name="Larson L."/>
            <person name="Mehta T."/>
            <person name="Neiman D."/>
            <person name="Pearson M."/>
            <person name="Roberts A."/>
            <person name="Saif S."/>
            <person name="Shea T."/>
            <person name="Shenoy N."/>
            <person name="Sisk P."/>
            <person name="Stolte C."/>
            <person name="Sykes S."/>
            <person name="Walk T."/>
            <person name="White J."/>
            <person name="Yandava C."/>
            <person name="Haas B."/>
            <person name="Nusbaum C."/>
            <person name="Birren B."/>
        </authorList>
    </citation>
    <scope>NUCLEOTIDE SEQUENCE</scope>
    <source>
        <strain evidence="3">ATCC 64411</strain>
    </source>
</reference>
<dbReference type="Gene3D" id="3.40.50.720">
    <property type="entry name" value="NAD(P)-binding Rossmann-like Domain"/>
    <property type="match status" value="1"/>
</dbReference>
<dbReference type="EMBL" id="ADBL01002058">
    <property type="status" value="NOT_ANNOTATED_CDS"/>
    <property type="molecule type" value="Genomic_DNA"/>
</dbReference>
<dbReference type="eggNOG" id="KOG1208">
    <property type="taxonomic scope" value="Eukaryota"/>
</dbReference>